<dbReference type="Proteomes" id="UP000054164">
    <property type="component" value="Unassembled WGS sequence"/>
</dbReference>
<evidence type="ECO:0008006" key="2">
    <source>
        <dbReference type="Google" id="ProtNLM"/>
    </source>
</evidence>
<dbReference type="AlphaFoldDB" id="A0A0S6U509"/>
<accession>A0A0S6U509</accession>
<sequence>METISVFEKQLELGTDPKELCKAHRFFDEYFNVFNKDHNFKENTEKILYEYSKESIYKTFNILKNTFEKKVNFISGSLDLKIIPSLIVFIGDGSVDGHGALVNGKPYVFFDLSSIIQRFDDYNIDLFVTHELLHGIHYSYNPCFYPKYYNSIEEKYFKRMIAEGIATNLSPTFSSSTIEDSCWMGFLNKKEVQIWVDNCEKMKNNIVYRINSSLKSSSFDEDLYHTLYTVSDLKHLTNSRLAYYYGSQIINELRDYKPINEILSTDYEYFKDCILSYFHKIDLNGYNKICN</sequence>
<dbReference type="EMBL" id="DF384213">
    <property type="protein sequence ID" value="GAE02175.1"/>
    <property type="molecule type" value="Genomic_DNA"/>
</dbReference>
<organism evidence="1">
    <name type="scientific">Clostridium botulinum B str. Osaka05</name>
    <dbReference type="NCBI Taxonomy" id="1407017"/>
    <lineage>
        <taxon>Bacteria</taxon>
        <taxon>Bacillati</taxon>
        <taxon>Bacillota</taxon>
        <taxon>Clostridia</taxon>
        <taxon>Eubacteriales</taxon>
        <taxon>Clostridiaceae</taxon>
        <taxon>Clostridium</taxon>
    </lineage>
</organism>
<evidence type="ECO:0000313" key="1">
    <source>
        <dbReference type="EMBL" id="GAE02175.1"/>
    </source>
</evidence>
<protein>
    <recommendedName>
        <fullName evidence="2">DUF2268 domain-containing protein</fullName>
    </recommendedName>
</protein>
<dbReference type="RefSeq" id="WP_030034928.1">
    <property type="nucleotide sequence ID" value="NZ_DF384213.1"/>
</dbReference>
<proteinExistence type="predicted"/>
<gene>
    <name evidence="1" type="ORF">CBO05C_1865</name>
</gene>
<reference evidence="1" key="1">
    <citation type="submission" date="2013-10" db="EMBL/GenBank/DDBJ databases">
        <title>Draft genome sequence of Clostridium botulinum type B strain Osaka05.</title>
        <authorList>
            <person name="Sakaguchi Y."/>
            <person name="Hosomi K."/>
            <person name="Uchiyama J."/>
            <person name="Ogura Y."/>
            <person name="Sakaguchi M."/>
            <person name="Kohda T."/>
            <person name="Mukamoto M."/>
            <person name="Misawa N."/>
            <person name="Matsuzaki S."/>
            <person name="Hayashi T."/>
            <person name="Kozaki S."/>
        </authorList>
    </citation>
    <scope>NUCLEOTIDE SEQUENCE</scope>
    <source>
        <strain evidence="1">Osaka05</strain>
    </source>
</reference>
<dbReference type="HOGENOM" id="CLU_955465_0_0_9"/>
<name>A0A0S6U509_CLOBO</name>